<dbReference type="EMBL" id="JBITGY010000003">
    <property type="protein sequence ID" value="MFI6498449.1"/>
    <property type="molecule type" value="Genomic_DNA"/>
</dbReference>
<comment type="caution">
    <text evidence="2">The sequence shown here is derived from an EMBL/GenBank/DDBJ whole genome shotgun (WGS) entry which is preliminary data.</text>
</comment>
<proteinExistence type="predicted"/>
<name>A0ABW7YT19_9ACTN</name>
<feature type="signal peptide" evidence="1">
    <location>
        <begin position="1"/>
        <end position="21"/>
    </location>
</feature>
<reference evidence="2 3" key="1">
    <citation type="submission" date="2024-10" db="EMBL/GenBank/DDBJ databases">
        <title>The Natural Products Discovery Center: Release of the First 8490 Sequenced Strains for Exploring Actinobacteria Biosynthetic Diversity.</title>
        <authorList>
            <person name="Kalkreuter E."/>
            <person name="Kautsar S.A."/>
            <person name="Yang D."/>
            <person name="Bader C.D."/>
            <person name="Teijaro C.N."/>
            <person name="Fluegel L."/>
            <person name="Davis C.M."/>
            <person name="Simpson J.R."/>
            <person name="Lauterbach L."/>
            <person name="Steele A.D."/>
            <person name="Gui C."/>
            <person name="Meng S."/>
            <person name="Li G."/>
            <person name="Viehrig K."/>
            <person name="Ye F."/>
            <person name="Su P."/>
            <person name="Kiefer A.F."/>
            <person name="Nichols A."/>
            <person name="Cepeda A.J."/>
            <person name="Yan W."/>
            <person name="Fan B."/>
            <person name="Jiang Y."/>
            <person name="Adhikari A."/>
            <person name="Zheng C.-J."/>
            <person name="Schuster L."/>
            <person name="Cowan T.M."/>
            <person name="Smanski M.J."/>
            <person name="Chevrette M.G."/>
            <person name="De Carvalho L.P.S."/>
            <person name="Shen B."/>
        </authorList>
    </citation>
    <scope>NUCLEOTIDE SEQUENCE [LARGE SCALE GENOMIC DNA]</scope>
    <source>
        <strain evidence="2 3">NPDC050545</strain>
    </source>
</reference>
<organism evidence="2 3">
    <name type="scientific">Nonomuraea typhae</name>
    <dbReference type="NCBI Taxonomy" id="2603600"/>
    <lineage>
        <taxon>Bacteria</taxon>
        <taxon>Bacillati</taxon>
        <taxon>Actinomycetota</taxon>
        <taxon>Actinomycetes</taxon>
        <taxon>Streptosporangiales</taxon>
        <taxon>Streptosporangiaceae</taxon>
        <taxon>Nonomuraea</taxon>
    </lineage>
</organism>
<evidence type="ECO:0000313" key="2">
    <source>
        <dbReference type="EMBL" id="MFI6498449.1"/>
    </source>
</evidence>
<evidence type="ECO:0008006" key="4">
    <source>
        <dbReference type="Google" id="ProtNLM"/>
    </source>
</evidence>
<evidence type="ECO:0000256" key="1">
    <source>
        <dbReference type="SAM" id="SignalP"/>
    </source>
</evidence>
<gene>
    <name evidence="2" type="ORF">ACIBG2_13735</name>
</gene>
<keyword evidence="1" id="KW-0732">Signal</keyword>
<accession>A0ABW7YT19</accession>
<sequence>MKRLLLAWAVTALAAAGAAVAVLELLGGVLTGPRGTVMTQAEARAALATLPTPAAGQDTPNPAGAAPGKVIRTAGGTVLASCSAGLVSLRNWSPFQGYSVDDPEPGPAASLIVEFDREEGEDVEVVVRCQDGRPVTG</sequence>
<evidence type="ECO:0000313" key="3">
    <source>
        <dbReference type="Proteomes" id="UP001612741"/>
    </source>
</evidence>
<feature type="chain" id="PRO_5045380894" description="Septum formation initiator" evidence="1">
    <location>
        <begin position="22"/>
        <end position="137"/>
    </location>
</feature>
<protein>
    <recommendedName>
        <fullName evidence="4">Septum formation initiator</fullName>
    </recommendedName>
</protein>
<keyword evidence="3" id="KW-1185">Reference proteome</keyword>
<dbReference type="Proteomes" id="UP001612741">
    <property type="component" value="Unassembled WGS sequence"/>
</dbReference>
<dbReference type="RefSeq" id="WP_397081693.1">
    <property type="nucleotide sequence ID" value="NZ_JBITGY010000003.1"/>
</dbReference>